<dbReference type="Proteomes" id="UP001346869">
    <property type="component" value="Unassembled WGS sequence"/>
</dbReference>
<comment type="caution">
    <text evidence="10">The sequence shown here is derived from an EMBL/GenBank/DDBJ whole genome shotgun (WGS) entry which is preliminary data.</text>
</comment>
<organism evidence="10 11">
    <name type="scientific">Eleginops maclovinus</name>
    <name type="common">Patagonian blennie</name>
    <name type="synonym">Eleginus maclovinus</name>
    <dbReference type="NCBI Taxonomy" id="56733"/>
    <lineage>
        <taxon>Eukaryota</taxon>
        <taxon>Metazoa</taxon>
        <taxon>Chordata</taxon>
        <taxon>Craniata</taxon>
        <taxon>Vertebrata</taxon>
        <taxon>Euteleostomi</taxon>
        <taxon>Actinopterygii</taxon>
        <taxon>Neopterygii</taxon>
        <taxon>Teleostei</taxon>
        <taxon>Neoteleostei</taxon>
        <taxon>Acanthomorphata</taxon>
        <taxon>Eupercaria</taxon>
        <taxon>Perciformes</taxon>
        <taxon>Notothenioidei</taxon>
        <taxon>Eleginopidae</taxon>
        <taxon>Eleginops</taxon>
    </lineage>
</organism>
<evidence type="ECO:0008006" key="12">
    <source>
        <dbReference type="Google" id="ProtNLM"/>
    </source>
</evidence>
<keyword evidence="5" id="KW-1015">Disulfide bond</keyword>
<evidence type="ECO:0000256" key="3">
    <source>
        <dbReference type="ARBA" id="ARBA00022989"/>
    </source>
</evidence>
<dbReference type="InterPro" id="IPR000203">
    <property type="entry name" value="GPS"/>
</dbReference>
<proteinExistence type="predicted"/>
<dbReference type="PROSITE" id="PS51257">
    <property type="entry name" value="PROKAR_LIPOPROTEIN"/>
    <property type="match status" value="1"/>
</dbReference>
<evidence type="ECO:0000259" key="9">
    <source>
        <dbReference type="PROSITE" id="PS50261"/>
    </source>
</evidence>
<feature type="transmembrane region" description="Helical" evidence="6">
    <location>
        <begin position="534"/>
        <end position="556"/>
    </location>
</feature>
<protein>
    <recommendedName>
        <fullName evidence="12">Adhesion G-protein coupled receptor G2-like</fullName>
    </recommendedName>
</protein>
<feature type="signal peptide" evidence="7">
    <location>
        <begin position="1"/>
        <end position="21"/>
    </location>
</feature>
<dbReference type="Pfam" id="PF00002">
    <property type="entry name" value="7tm_2"/>
    <property type="match status" value="1"/>
</dbReference>
<dbReference type="GO" id="GO:0004930">
    <property type="term" value="F:G protein-coupled receptor activity"/>
    <property type="evidence" value="ECO:0007669"/>
    <property type="project" value="InterPro"/>
</dbReference>
<dbReference type="SMART" id="SM00303">
    <property type="entry name" value="GPS"/>
    <property type="match status" value="1"/>
</dbReference>
<evidence type="ECO:0000256" key="5">
    <source>
        <dbReference type="ARBA" id="ARBA00023157"/>
    </source>
</evidence>
<dbReference type="EMBL" id="JAUZQC010000020">
    <property type="protein sequence ID" value="KAK5852709.1"/>
    <property type="molecule type" value="Genomic_DNA"/>
</dbReference>
<evidence type="ECO:0000256" key="2">
    <source>
        <dbReference type="ARBA" id="ARBA00022692"/>
    </source>
</evidence>
<dbReference type="PANTHER" id="PTHR12011:SF474">
    <property type="entry name" value="ADHESION G PROTEIN-COUPLED RECEPTOR G11-RELATED"/>
    <property type="match status" value="1"/>
</dbReference>
<keyword evidence="3 6" id="KW-1133">Transmembrane helix</keyword>
<feature type="domain" description="G-protein coupled receptors family 2 profile 2" evidence="9">
    <location>
        <begin position="428"/>
        <end position="617"/>
    </location>
</feature>
<reference evidence="10 11" key="1">
    <citation type="journal article" date="2023" name="Genes (Basel)">
        <title>Chromosome-Level Genome Assembly and Circadian Gene Repertoire of the Patagonia Blennie Eleginops maclovinus-The Closest Ancestral Proxy of Antarctic Cryonotothenioids.</title>
        <authorList>
            <person name="Cheng C.C."/>
            <person name="Rivera-Colon A.G."/>
            <person name="Minhas B.F."/>
            <person name="Wilson L."/>
            <person name="Rayamajhi N."/>
            <person name="Vargas-Chacoff L."/>
            <person name="Catchen J.M."/>
        </authorList>
    </citation>
    <scope>NUCLEOTIDE SEQUENCE [LARGE SCALE GENOMIC DNA]</scope>
    <source>
        <strain evidence="10">JMC-PN-2008</strain>
    </source>
</reference>
<dbReference type="PROSITE" id="PS50261">
    <property type="entry name" value="G_PROTEIN_RECEP_F2_4"/>
    <property type="match status" value="1"/>
</dbReference>
<dbReference type="PROSITE" id="PS50221">
    <property type="entry name" value="GAIN_B"/>
    <property type="match status" value="1"/>
</dbReference>
<accession>A0AAN7X3M4</accession>
<dbReference type="InterPro" id="IPR057244">
    <property type="entry name" value="GAIN_B"/>
</dbReference>
<reference evidence="10 11" key="2">
    <citation type="journal article" date="2023" name="Mol. Biol. Evol.">
        <title>Genomics of Secondarily Temperate Adaptation in the Only Non-Antarctic Icefish.</title>
        <authorList>
            <person name="Rivera-Colon A.G."/>
            <person name="Rayamajhi N."/>
            <person name="Minhas B.F."/>
            <person name="Madrigal G."/>
            <person name="Bilyk K.T."/>
            <person name="Yoon V."/>
            <person name="Hune M."/>
            <person name="Gregory S."/>
            <person name="Cheng C.H.C."/>
            <person name="Catchen J.M."/>
        </authorList>
    </citation>
    <scope>NUCLEOTIDE SEQUENCE [LARGE SCALE GENOMIC DNA]</scope>
    <source>
        <strain evidence="10">JMC-PN-2008</strain>
    </source>
</reference>
<dbReference type="InterPro" id="IPR000832">
    <property type="entry name" value="GPCR_2_secretin-like"/>
</dbReference>
<dbReference type="GO" id="GO:0007189">
    <property type="term" value="P:adenylate cyclase-activating G protein-coupled receptor signaling pathway"/>
    <property type="evidence" value="ECO:0007669"/>
    <property type="project" value="TreeGrafter"/>
</dbReference>
<keyword evidence="2 6" id="KW-0812">Transmembrane</keyword>
<evidence type="ECO:0000256" key="7">
    <source>
        <dbReference type="SAM" id="SignalP"/>
    </source>
</evidence>
<comment type="subcellular location">
    <subcellularLocation>
        <location evidence="1">Membrane</location>
        <topology evidence="1">Multi-pass membrane protein</topology>
    </subcellularLocation>
</comment>
<feature type="domain" description="GAIN-B" evidence="8">
    <location>
        <begin position="277"/>
        <end position="419"/>
    </location>
</feature>
<evidence type="ECO:0000313" key="10">
    <source>
        <dbReference type="EMBL" id="KAK5852709.1"/>
    </source>
</evidence>
<evidence type="ECO:0000256" key="1">
    <source>
        <dbReference type="ARBA" id="ARBA00004141"/>
    </source>
</evidence>
<feature type="chain" id="PRO_5042869607" description="Adhesion G-protein coupled receptor G2-like" evidence="7">
    <location>
        <begin position="22"/>
        <end position="671"/>
    </location>
</feature>
<feature type="transmembrane region" description="Helical" evidence="6">
    <location>
        <begin position="589"/>
        <end position="614"/>
    </location>
</feature>
<feature type="transmembrane region" description="Helical" evidence="6">
    <location>
        <begin position="496"/>
        <end position="514"/>
    </location>
</feature>
<evidence type="ECO:0000256" key="6">
    <source>
        <dbReference type="SAM" id="Phobius"/>
    </source>
</evidence>
<evidence type="ECO:0000313" key="11">
    <source>
        <dbReference type="Proteomes" id="UP001346869"/>
    </source>
</evidence>
<name>A0AAN7X3M4_ELEMC</name>
<dbReference type="PANTHER" id="PTHR12011">
    <property type="entry name" value="ADHESION G-PROTEIN COUPLED RECEPTOR"/>
    <property type="match status" value="1"/>
</dbReference>
<dbReference type="Gene3D" id="2.60.220.50">
    <property type="match status" value="1"/>
</dbReference>
<keyword evidence="4 6" id="KW-0472">Membrane</keyword>
<keyword evidence="11" id="KW-1185">Reference proteome</keyword>
<dbReference type="Pfam" id="PF01825">
    <property type="entry name" value="GPS"/>
    <property type="match status" value="1"/>
</dbReference>
<dbReference type="InterPro" id="IPR046338">
    <property type="entry name" value="GAIN_dom_sf"/>
</dbReference>
<dbReference type="Gene3D" id="1.20.1070.10">
    <property type="entry name" value="Rhodopsin 7-helix transmembrane proteins"/>
    <property type="match status" value="1"/>
</dbReference>
<dbReference type="InterPro" id="IPR017981">
    <property type="entry name" value="GPCR_2-like_7TM"/>
</dbReference>
<gene>
    <name evidence="10" type="ORF">PBY51_006556</name>
</gene>
<dbReference type="AlphaFoldDB" id="A0AAN7X3M4"/>
<evidence type="ECO:0000256" key="4">
    <source>
        <dbReference type="ARBA" id="ARBA00023136"/>
    </source>
</evidence>
<feature type="transmembrane region" description="Helical" evidence="6">
    <location>
        <begin position="431"/>
        <end position="452"/>
    </location>
</feature>
<feature type="transmembrane region" description="Helical" evidence="6">
    <location>
        <begin position="464"/>
        <end position="484"/>
    </location>
</feature>
<evidence type="ECO:0000259" key="8">
    <source>
        <dbReference type="PROSITE" id="PS50221"/>
    </source>
</evidence>
<dbReference type="GO" id="GO:0005886">
    <property type="term" value="C:plasma membrane"/>
    <property type="evidence" value="ECO:0007669"/>
    <property type="project" value="TreeGrafter"/>
</dbReference>
<keyword evidence="7" id="KW-0732">Signal</keyword>
<sequence>MSWKSCFLLVGLLWIHPVSMGCKKKLQNCFEKNTERESKTYFVVGDSFNGFTKGKSNLNEDHCPVFRNISESNTTTKDHSILFLNISESITTTKDFGEKCPRMVKHEGSVLLQILKWHTNRKYHLYVLTGQRQCNTTIQITRECVYNHTGKGPCQVRCLQTNDICKKSKYNEVVCGQIITDEKVRNRYMINLTHSTSNCINCDYPVKKPERQTKWNNTVIEPDGIFEAAKAVDFMNQVAKYTTSLDEYSVEVSVTEDISGIIIKQPEPEDRDDVGIAYNSPNDRMNVLQELDALVTFSRSLSLPKEAFEMAAPFQKAPFVAFFRFNNLASDELNSTVYGNEVLGVDMGTNITNLTSPIRIRFQNLTYEGYPTCRSWNGEGSRPNWTDEGCKTVVKGNNTECLCTHLTFFALLLTPPNVTISSSHLNTLTTITQIGCGFSMFFLSIVLFMHCLMRKTKGSMSTRILICLVVAMFLLNFSFLVNNYVAKAGNTVGCKIMAALMHYSMLATFTWFAVQAFHLCLQLHVGGKVEIRHYILKVSIISWVLPAVVVTVVLILGKYGEQVIYTDNPDQNVAMCWITHTDVHYIVNIGYYALVFLFTFITFIVMMIPAYYIFTILNSFQGFFLFIYYYRTSHSGETTGGVSSNSTSSSSTLKSNLDIWENPYNNKPEKE</sequence>
<dbReference type="GO" id="GO:0007166">
    <property type="term" value="P:cell surface receptor signaling pathway"/>
    <property type="evidence" value="ECO:0007669"/>
    <property type="project" value="InterPro"/>
</dbReference>